<reference evidence="1 2" key="1">
    <citation type="submission" date="2007-03" db="EMBL/GenBank/DDBJ databases">
        <authorList>
            <person name="Stal L."/>
            <person name="Ferriera S."/>
            <person name="Johnson J."/>
            <person name="Kravitz S."/>
            <person name="Beeson K."/>
            <person name="Sutton G."/>
            <person name="Rogers Y.-H."/>
            <person name="Friedman R."/>
            <person name="Frazier M."/>
            <person name="Venter J.C."/>
        </authorList>
    </citation>
    <scope>NUCLEOTIDE SEQUENCE [LARGE SCALE GENOMIC DNA]</scope>
    <source>
        <strain evidence="1 2">CCY0110</strain>
    </source>
</reference>
<dbReference type="GO" id="GO:0009307">
    <property type="term" value="P:DNA restriction-modification system"/>
    <property type="evidence" value="ECO:0007669"/>
    <property type="project" value="InterPro"/>
</dbReference>
<comment type="caution">
    <text evidence="1">The sequence shown here is derived from an EMBL/GenBank/DDBJ whole genome shotgun (WGS) entry which is preliminary data.</text>
</comment>
<keyword evidence="2" id="KW-1185">Reference proteome</keyword>
<organism evidence="1 2">
    <name type="scientific">Crocosphaera chwakensis CCY0110</name>
    <dbReference type="NCBI Taxonomy" id="391612"/>
    <lineage>
        <taxon>Bacteria</taxon>
        <taxon>Bacillati</taxon>
        <taxon>Cyanobacteriota</taxon>
        <taxon>Cyanophyceae</taxon>
        <taxon>Oscillatoriophycideae</taxon>
        <taxon>Chroococcales</taxon>
        <taxon>Aphanothecaceae</taxon>
        <taxon>Crocosphaera</taxon>
        <taxon>Crocosphaera chwakensis</taxon>
    </lineage>
</organism>
<protein>
    <recommendedName>
        <fullName evidence="3">Restriction endonuclease BglII</fullName>
    </recommendedName>
</protein>
<accession>A3ISN8</accession>
<dbReference type="AlphaFoldDB" id="A3ISN8"/>
<evidence type="ECO:0000313" key="2">
    <source>
        <dbReference type="Proteomes" id="UP000003781"/>
    </source>
</evidence>
<dbReference type="InterPro" id="IPR015278">
    <property type="entry name" value="BglII-like"/>
</dbReference>
<proteinExistence type="predicted"/>
<dbReference type="SUPFAM" id="SSF52980">
    <property type="entry name" value="Restriction endonuclease-like"/>
    <property type="match status" value="1"/>
</dbReference>
<dbReference type="Gene3D" id="3.40.91.20">
    <property type="match status" value="1"/>
</dbReference>
<dbReference type="Pfam" id="PF09195">
    <property type="entry name" value="Endonuc-BglII"/>
    <property type="match status" value="1"/>
</dbReference>
<dbReference type="GO" id="GO:0000287">
    <property type="term" value="F:magnesium ion binding"/>
    <property type="evidence" value="ECO:0007669"/>
    <property type="project" value="InterPro"/>
</dbReference>
<gene>
    <name evidence="1" type="ORF">CY0110_26562</name>
</gene>
<dbReference type="Proteomes" id="UP000003781">
    <property type="component" value="Unassembled WGS sequence"/>
</dbReference>
<dbReference type="GO" id="GO:0009036">
    <property type="term" value="F:type II site-specific deoxyribonuclease activity"/>
    <property type="evidence" value="ECO:0007669"/>
    <property type="project" value="InterPro"/>
</dbReference>
<evidence type="ECO:0000313" key="1">
    <source>
        <dbReference type="EMBL" id="EAZ90458.1"/>
    </source>
</evidence>
<dbReference type="GO" id="GO:0003677">
    <property type="term" value="F:DNA binding"/>
    <property type="evidence" value="ECO:0007669"/>
    <property type="project" value="InterPro"/>
</dbReference>
<evidence type="ECO:0008006" key="3">
    <source>
        <dbReference type="Google" id="ProtNLM"/>
    </source>
</evidence>
<name>A3ISN8_9CHRO</name>
<sequence length="224" mass="25758">MLKIQIEVTDFNNSNFLINSQFNNEWNVIQTTLTSMPLHLKASSQSGIEGNPIFDPIGTNEFIENNLVREGWSSHIPIPKAYQFLGKDIDCGKSGVILEFQFSNYPFLLNNLLRSELFFKSKIHLNSQVTNLVIIITKGKMFPASNSTLYYEQAVSQLTALTKYKVFHVPIRLVGLFEEFEQNINIVWSIYEKQRSRNIIEQKQGQCIISQGIKPTRRAIIRIL</sequence>
<dbReference type="InterPro" id="IPR011335">
    <property type="entry name" value="Restrct_endonuc-II-like"/>
</dbReference>
<dbReference type="InterPro" id="IPR011338">
    <property type="entry name" value="BamHI/BglII/BstY"/>
</dbReference>
<dbReference type="eggNOG" id="ENOG5033ICD">
    <property type="taxonomic scope" value="Bacteria"/>
</dbReference>
<dbReference type="EMBL" id="AAXW01000024">
    <property type="protein sequence ID" value="EAZ90458.1"/>
    <property type="molecule type" value="Genomic_DNA"/>
</dbReference>